<gene>
    <name evidence="1" type="ORF">F444_16141</name>
</gene>
<sequence length="39" mass="4456">MNENKAFGDYTRHVRMQRDPKHTALVVSRPGNVVHSLGH</sequence>
<dbReference type="Proteomes" id="UP000028582">
    <property type="component" value="Unassembled WGS sequence"/>
</dbReference>
<reference evidence="1 2" key="1">
    <citation type="submission" date="2013-11" db="EMBL/GenBank/DDBJ databases">
        <title>The Genome Sequence of Phytophthora parasitica P1976.</title>
        <authorList>
            <consortium name="The Broad Institute Genomics Platform"/>
            <person name="Russ C."/>
            <person name="Tyler B."/>
            <person name="Panabieres F."/>
            <person name="Shan W."/>
            <person name="Tripathy S."/>
            <person name="Grunwald N."/>
            <person name="Machado M."/>
            <person name="Johnson C.S."/>
            <person name="Walker B."/>
            <person name="Young S."/>
            <person name="Zeng Q."/>
            <person name="Gargeya S."/>
            <person name="Fitzgerald M."/>
            <person name="Haas B."/>
            <person name="Abouelleil A."/>
            <person name="Allen A.W."/>
            <person name="Alvarado L."/>
            <person name="Arachchi H.M."/>
            <person name="Berlin A.M."/>
            <person name="Chapman S.B."/>
            <person name="Gainer-Dewar J."/>
            <person name="Goldberg J."/>
            <person name="Griggs A."/>
            <person name="Gujja S."/>
            <person name="Hansen M."/>
            <person name="Howarth C."/>
            <person name="Imamovic A."/>
            <person name="Ireland A."/>
            <person name="Larimer J."/>
            <person name="McCowan C."/>
            <person name="Murphy C."/>
            <person name="Pearson M."/>
            <person name="Poon T.W."/>
            <person name="Priest M."/>
            <person name="Roberts A."/>
            <person name="Saif S."/>
            <person name="Shea T."/>
            <person name="Sisk P."/>
            <person name="Sykes S."/>
            <person name="Wortman J."/>
            <person name="Nusbaum C."/>
            <person name="Birren B."/>
        </authorList>
    </citation>
    <scope>NUCLEOTIDE SEQUENCE [LARGE SCALE GENOMIC DNA]</scope>
    <source>
        <strain evidence="1 2">P1976</strain>
    </source>
</reference>
<evidence type="ECO:0000313" key="1">
    <source>
        <dbReference type="EMBL" id="ETO66770.1"/>
    </source>
</evidence>
<comment type="caution">
    <text evidence="1">The sequence shown here is derived from an EMBL/GenBank/DDBJ whole genome shotgun (WGS) entry which is preliminary data.</text>
</comment>
<protein>
    <submittedName>
        <fullName evidence="1">Uncharacterized protein</fullName>
    </submittedName>
</protein>
<proteinExistence type="predicted"/>
<accession>A0A080ZJF9</accession>
<name>A0A080ZJF9_PHYNI</name>
<dbReference type="AlphaFoldDB" id="A0A080ZJF9"/>
<evidence type="ECO:0000313" key="2">
    <source>
        <dbReference type="Proteomes" id="UP000028582"/>
    </source>
</evidence>
<organism evidence="1 2">
    <name type="scientific">Phytophthora nicotianae P1976</name>
    <dbReference type="NCBI Taxonomy" id="1317066"/>
    <lineage>
        <taxon>Eukaryota</taxon>
        <taxon>Sar</taxon>
        <taxon>Stramenopiles</taxon>
        <taxon>Oomycota</taxon>
        <taxon>Peronosporomycetes</taxon>
        <taxon>Peronosporales</taxon>
        <taxon>Peronosporaceae</taxon>
        <taxon>Phytophthora</taxon>
    </lineage>
</organism>
<dbReference type="EMBL" id="ANJA01002990">
    <property type="protein sequence ID" value="ETO66770.1"/>
    <property type="molecule type" value="Genomic_DNA"/>
</dbReference>